<name>A0AA97NUS9_PYRO3</name>
<organism evidence="2">
    <name type="scientific">Pyricularia oryzae (strain Y34)</name>
    <name type="common">Rice blast fungus</name>
    <name type="synonym">Magnaporthe oryzae</name>
    <dbReference type="NCBI Taxonomy" id="1143189"/>
    <lineage>
        <taxon>Eukaryota</taxon>
        <taxon>Fungi</taxon>
        <taxon>Dikarya</taxon>
        <taxon>Ascomycota</taxon>
        <taxon>Pezizomycotina</taxon>
        <taxon>Sordariomycetes</taxon>
        <taxon>Sordariomycetidae</taxon>
        <taxon>Magnaporthales</taxon>
        <taxon>Pyriculariaceae</taxon>
        <taxon>Pyricularia</taxon>
    </lineage>
</organism>
<evidence type="ECO:0000313" key="2">
    <source>
        <dbReference type="EMBL" id="ELQ36716.1"/>
    </source>
</evidence>
<sequence length="195" mass="21323">MHTFKLFTTAIAVALAVMPNTTIASPGRIRDKIQRYRKFIKGSNGYVHDRLRPPPEPIPVGTGVKAWSQWTADDCYVRILHGSDTKSVHKFAITPNKPATFEGLVVGGRQYPLSLTIKGGCMDPTLAGTIPPDYGVITSNHWFDENTAFVQGFEPIWVENMVIFKWTPSWVTHTARGGMAAPAPARGPGSSYPGA</sequence>
<proteinExistence type="predicted"/>
<feature type="chain" id="PRO_5041728026" evidence="1">
    <location>
        <begin position="25"/>
        <end position="195"/>
    </location>
</feature>
<dbReference type="AlphaFoldDB" id="A0AA97NUS9"/>
<dbReference type="Proteomes" id="UP000011086">
    <property type="component" value="Unassembled WGS sequence"/>
</dbReference>
<accession>A0AA97NUS9</accession>
<feature type="signal peptide" evidence="1">
    <location>
        <begin position="1"/>
        <end position="24"/>
    </location>
</feature>
<gene>
    <name evidence="2" type="ORF">OOU_Y34scaffold00642g5</name>
</gene>
<evidence type="ECO:0000256" key="1">
    <source>
        <dbReference type="SAM" id="SignalP"/>
    </source>
</evidence>
<keyword evidence="1" id="KW-0732">Signal</keyword>
<protein>
    <submittedName>
        <fullName evidence="2">Uncharacterized protein</fullName>
    </submittedName>
</protein>
<reference evidence="2" key="1">
    <citation type="journal article" date="2012" name="PLoS Genet.">
        <title>Comparative analysis of the genomes of two field isolates of the rice blast fungus Magnaporthe oryzae.</title>
        <authorList>
            <person name="Xue M."/>
            <person name="Yang J."/>
            <person name="Li Z."/>
            <person name="Hu S."/>
            <person name="Yao N."/>
            <person name="Dean R.A."/>
            <person name="Zhao W."/>
            <person name="Shen M."/>
            <person name="Zhang H."/>
            <person name="Li C."/>
            <person name="Liu L."/>
            <person name="Cao L."/>
            <person name="Xu X."/>
            <person name="Xing Y."/>
            <person name="Hsiang T."/>
            <person name="Zhang Z."/>
            <person name="Xu J.R."/>
            <person name="Peng Y.L."/>
        </authorList>
    </citation>
    <scope>NUCLEOTIDE SEQUENCE</scope>
    <source>
        <strain evidence="2">Y34</strain>
    </source>
</reference>
<dbReference type="EMBL" id="JH793272">
    <property type="protein sequence ID" value="ELQ36716.1"/>
    <property type="molecule type" value="Genomic_DNA"/>
</dbReference>